<dbReference type="Proteomes" id="UP000235392">
    <property type="component" value="Unassembled WGS sequence"/>
</dbReference>
<evidence type="ECO:0000313" key="1">
    <source>
        <dbReference type="EMBL" id="PLW27237.1"/>
    </source>
</evidence>
<organism evidence="2 3">
    <name type="scientific">Puccinia coronata f. sp. avenae</name>
    <dbReference type="NCBI Taxonomy" id="200324"/>
    <lineage>
        <taxon>Eukaryota</taxon>
        <taxon>Fungi</taxon>
        <taxon>Dikarya</taxon>
        <taxon>Basidiomycota</taxon>
        <taxon>Pucciniomycotina</taxon>
        <taxon>Pucciniomycetes</taxon>
        <taxon>Pucciniales</taxon>
        <taxon>Pucciniaceae</taxon>
        <taxon>Puccinia</taxon>
    </lineage>
</organism>
<sequence length="66" mass="6906">MPLFCGSDAFSARVLSGLLARLPTTPLLVLVPARSLTARGSTSPRPSGSSRACVYPTTRLHARLGP</sequence>
<name>A0A2N5W8J3_9BASI</name>
<accession>A0A2N5W8J3</accession>
<reference evidence="3 4" key="1">
    <citation type="submission" date="2017-11" db="EMBL/GenBank/DDBJ databases">
        <title>De novo assembly and phasing of dikaryotic genomes from two isolates of Puccinia coronata f. sp. avenae, the causal agent of oat crown rust.</title>
        <authorList>
            <person name="Miller M.E."/>
            <person name="Zhang Y."/>
            <person name="Omidvar V."/>
            <person name="Sperschneider J."/>
            <person name="Schwessinger B."/>
            <person name="Raley C."/>
            <person name="Palmer J.M."/>
            <person name="Garnica D."/>
            <person name="Upadhyaya N."/>
            <person name="Rathjen J."/>
            <person name="Taylor J.M."/>
            <person name="Park R.F."/>
            <person name="Dodds P.N."/>
            <person name="Hirsch C.D."/>
            <person name="Kianian S.F."/>
            <person name="Figueroa M."/>
        </authorList>
    </citation>
    <scope>NUCLEOTIDE SEQUENCE [LARGE SCALE GENOMIC DNA]</scope>
    <source>
        <strain evidence="2">12NC29</strain>
        <strain evidence="1">12SD80</strain>
    </source>
</reference>
<comment type="caution">
    <text evidence="2">The sequence shown here is derived from an EMBL/GenBank/DDBJ whole genome shotgun (WGS) entry which is preliminary data.</text>
</comment>
<evidence type="ECO:0000313" key="3">
    <source>
        <dbReference type="Proteomes" id="UP000235388"/>
    </source>
</evidence>
<keyword evidence="3" id="KW-1185">Reference proteome</keyword>
<protein>
    <submittedName>
        <fullName evidence="2">Uncharacterized protein</fullName>
    </submittedName>
</protein>
<dbReference type="Proteomes" id="UP000235388">
    <property type="component" value="Unassembled WGS sequence"/>
</dbReference>
<evidence type="ECO:0000313" key="2">
    <source>
        <dbReference type="EMBL" id="PLW58566.1"/>
    </source>
</evidence>
<dbReference type="AlphaFoldDB" id="A0A2N5W8J3"/>
<proteinExistence type="predicted"/>
<dbReference type="EMBL" id="PGCJ01000002">
    <property type="protein sequence ID" value="PLW58566.1"/>
    <property type="molecule type" value="Genomic_DNA"/>
</dbReference>
<evidence type="ECO:0000313" key="4">
    <source>
        <dbReference type="Proteomes" id="UP000235392"/>
    </source>
</evidence>
<gene>
    <name evidence="2" type="ORF">PCANC_00147</name>
    <name evidence="1" type="ORF">PCASD_14223</name>
</gene>
<dbReference type="EMBL" id="PGCI01000418">
    <property type="protein sequence ID" value="PLW27237.1"/>
    <property type="molecule type" value="Genomic_DNA"/>
</dbReference>